<accession>A0A1M6DV97</accession>
<evidence type="ECO:0000313" key="12">
    <source>
        <dbReference type="EMBL" id="SHI77073.1"/>
    </source>
</evidence>
<protein>
    <recommendedName>
        <fullName evidence="4">NAD(+) diphosphatase</fullName>
        <ecNumber evidence="4">3.6.1.22</ecNumber>
    </recommendedName>
</protein>
<keyword evidence="8" id="KW-0520">NAD</keyword>
<feature type="domain" description="Nudix hydrolase" evidence="11">
    <location>
        <begin position="183"/>
        <end position="309"/>
    </location>
</feature>
<dbReference type="EC" id="3.6.1.22" evidence="4"/>
<gene>
    <name evidence="12" type="ORF">SAMN05444417_1616</name>
</gene>
<evidence type="ECO:0000256" key="8">
    <source>
        <dbReference type="ARBA" id="ARBA00023027"/>
    </source>
</evidence>
<dbReference type="InterPro" id="IPR015376">
    <property type="entry name" value="Znr_NADH_PPase"/>
</dbReference>
<dbReference type="InterPro" id="IPR020476">
    <property type="entry name" value="Nudix_hydrolase"/>
</dbReference>
<organism evidence="12 13">
    <name type="scientific">Wenxinia saemankumensis</name>
    <dbReference type="NCBI Taxonomy" id="1447782"/>
    <lineage>
        <taxon>Bacteria</taxon>
        <taxon>Pseudomonadati</taxon>
        <taxon>Pseudomonadota</taxon>
        <taxon>Alphaproteobacteria</taxon>
        <taxon>Rhodobacterales</taxon>
        <taxon>Roseobacteraceae</taxon>
        <taxon>Wenxinia</taxon>
    </lineage>
</organism>
<dbReference type="PROSITE" id="PS00893">
    <property type="entry name" value="NUDIX_BOX"/>
    <property type="match status" value="1"/>
</dbReference>
<dbReference type="GO" id="GO:0046872">
    <property type="term" value="F:metal ion binding"/>
    <property type="evidence" value="ECO:0007669"/>
    <property type="project" value="UniProtKB-KW"/>
</dbReference>
<comment type="catalytic activity">
    <reaction evidence="9">
        <text>a 5'-end NAD(+)-phospho-ribonucleoside in mRNA + H2O = a 5'-end phospho-adenosine-phospho-ribonucleoside in mRNA + beta-nicotinamide D-ribonucleotide + 2 H(+)</text>
        <dbReference type="Rhea" id="RHEA:60876"/>
        <dbReference type="Rhea" id="RHEA-COMP:15698"/>
        <dbReference type="Rhea" id="RHEA-COMP:15719"/>
        <dbReference type="ChEBI" id="CHEBI:14649"/>
        <dbReference type="ChEBI" id="CHEBI:15377"/>
        <dbReference type="ChEBI" id="CHEBI:15378"/>
        <dbReference type="ChEBI" id="CHEBI:144029"/>
        <dbReference type="ChEBI" id="CHEBI:144051"/>
    </reaction>
    <physiologicalReaction direction="left-to-right" evidence="9">
        <dbReference type="Rhea" id="RHEA:60877"/>
    </physiologicalReaction>
</comment>
<keyword evidence="6 10" id="KW-0378">Hydrolase</keyword>
<name>A0A1M6DV97_9RHOB</name>
<keyword evidence="7" id="KW-0460">Magnesium</keyword>
<dbReference type="PROSITE" id="PS51462">
    <property type="entry name" value="NUDIX"/>
    <property type="match status" value="1"/>
</dbReference>
<keyword evidence="5" id="KW-0479">Metal-binding</keyword>
<evidence type="ECO:0000313" key="13">
    <source>
        <dbReference type="Proteomes" id="UP000184292"/>
    </source>
</evidence>
<dbReference type="GO" id="GO:0005829">
    <property type="term" value="C:cytosol"/>
    <property type="evidence" value="ECO:0007669"/>
    <property type="project" value="TreeGrafter"/>
</dbReference>
<dbReference type="InterPro" id="IPR015375">
    <property type="entry name" value="NADH_PPase-like_N"/>
</dbReference>
<dbReference type="AlphaFoldDB" id="A0A1M6DV97"/>
<dbReference type="GO" id="GO:0006742">
    <property type="term" value="P:NADP+ catabolic process"/>
    <property type="evidence" value="ECO:0007669"/>
    <property type="project" value="TreeGrafter"/>
</dbReference>
<evidence type="ECO:0000256" key="5">
    <source>
        <dbReference type="ARBA" id="ARBA00022723"/>
    </source>
</evidence>
<dbReference type="InterPro" id="IPR020084">
    <property type="entry name" value="NUDIX_hydrolase_CS"/>
</dbReference>
<evidence type="ECO:0000256" key="4">
    <source>
        <dbReference type="ARBA" id="ARBA00012381"/>
    </source>
</evidence>
<evidence type="ECO:0000256" key="6">
    <source>
        <dbReference type="ARBA" id="ARBA00022801"/>
    </source>
</evidence>
<dbReference type="GO" id="GO:0019677">
    <property type="term" value="P:NAD+ catabolic process"/>
    <property type="evidence" value="ECO:0007669"/>
    <property type="project" value="TreeGrafter"/>
</dbReference>
<comment type="similarity">
    <text evidence="3">Belongs to the Nudix hydrolase family. NudC subfamily.</text>
</comment>
<dbReference type="PRINTS" id="PR00502">
    <property type="entry name" value="NUDIXFAMILY"/>
</dbReference>
<dbReference type="GO" id="GO:0035529">
    <property type="term" value="F:NADH pyrophosphatase activity"/>
    <property type="evidence" value="ECO:0007669"/>
    <property type="project" value="TreeGrafter"/>
</dbReference>
<evidence type="ECO:0000259" key="11">
    <source>
        <dbReference type="PROSITE" id="PS51462"/>
    </source>
</evidence>
<keyword evidence="13" id="KW-1185">Reference proteome</keyword>
<dbReference type="Gene3D" id="3.90.79.20">
    <property type="match status" value="1"/>
</dbReference>
<evidence type="ECO:0000256" key="3">
    <source>
        <dbReference type="ARBA" id="ARBA00009595"/>
    </source>
</evidence>
<dbReference type="CDD" id="cd03429">
    <property type="entry name" value="NUDIX_NADH_pyrophosphatase_Nudt13"/>
    <property type="match status" value="1"/>
</dbReference>
<dbReference type="NCBIfam" id="NF001299">
    <property type="entry name" value="PRK00241.1"/>
    <property type="match status" value="1"/>
</dbReference>
<proteinExistence type="inferred from homology"/>
<comment type="cofactor">
    <cofactor evidence="2">
        <name>Zn(2+)</name>
        <dbReference type="ChEBI" id="CHEBI:29105"/>
    </cofactor>
</comment>
<evidence type="ECO:0000256" key="2">
    <source>
        <dbReference type="ARBA" id="ARBA00001947"/>
    </source>
</evidence>
<dbReference type="PANTHER" id="PTHR42904:SF6">
    <property type="entry name" value="NAD-CAPPED RNA HYDROLASE NUDT12"/>
    <property type="match status" value="1"/>
</dbReference>
<evidence type="ECO:0000256" key="7">
    <source>
        <dbReference type="ARBA" id="ARBA00022842"/>
    </source>
</evidence>
<dbReference type="PANTHER" id="PTHR42904">
    <property type="entry name" value="NUDIX HYDROLASE, NUDC SUBFAMILY"/>
    <property type="match status" value="1"/>
</dbReference>
<dbReference type="SUPFAM" id="SSF55811">
    <property type="entry name" value="Nudix"/>
    <property type="match status" value="1"/>
</dbReference>
<dbReference type="InterPro" id="IPR049734">
    <property type="entry name" value="NudC-like_C"/>
</dbReference>
<dbReference type="RefSeq" id="WP_073328025.1">
    <property type="nucleotide sequence ID" value="NZ_FQYO01000003.1"/>
</dbReference>
<dbReference type="STRING" id="1447782.SAMN05444417_1616"/>
<dbReference type="InterPro" id="IPR050241">
    <property type="entry name" value="NAD-cap_RNA_hydrolase_NudC"/>
</dbReference>
<evidence type="ECO:0000256" key="9">
    <source>
        <dbReference type="ARBA" id="ARBA00023679"/>
    </source>
</evidence>
<reference evidence="12 13" key="1">
    <citation type="submission" date="2016-11" db="EMBL/GenBank/DDBJ databases">
        <authorList>
            <person name="Jaros S."/>
            <person name="Januszkiewicz K."/>
            <person name="Wedrychowicz H."/>
        </authorList>
    </citation>
    <scope>NUCLEOTIDE SEQUENCE [LARGE SCALE GENOMIC DNA]</scope>
    <source>
        <strain evidence="12 13">DSM 100565</strain>
    </source>
</reference>
<dbReference type="Gene3D" id="3.90.79.10">
    <property type="entry name" value="Nucleoside Triphosphate Pyrophosphohydrolase"/>
    <property type="match status" value="1"/>
</dbReference>
<dbReference type="Pfam" id="PF00293">
    <property type="entry name" value="NUDIX"/>
    <property type="match status" value="1"/>
</dbReference>
<sequence>MRIGEQVTFGGSGLDRASETRIDAAALARLAARPGACSVLSWRGKLLMRPGPDGTEALVRLPLDHPALRDIAPRILLGREDGEGIWTHDLGDWTPPEGESATIGAFVDPSEQAHPEVPGARFVELRGRLSDLTPRDAELAATARAVTGWHASHAFCSACGRPSEMADAGWRRVCPACGTAHFPRTDPVVIMLVLRGDRVLLGRNPAWPEGMFSLLAGFVEPGETIEAAVRREVREETGVAVGAVRYLASQPWPFPASLMFGCAAEATSEAITVDPVEIEAAEWVDRERMARILRGVDSGIRAPRKGAIAGFLLAAWVAGRLD</sequence>
<dbReference type="InterPro" id="IPR000086">
    <property type="entry name" value="NUDIX_hydrolase_dom"/>
</dbReference>
<evidence type="ECO:0000256" key="10">
    <source>
        <dbReference type="RuleBase" id="RU003476"/>
    </source>
</evidence>
<comment type="cofactor">
    <cofactor evidence="1">
        <name>Mg(2+)</name>
        <dbReference type="ChEBI" id="CHEBI:18420"/>
    </cofactor>
</comment>
<dbReference type="Pfam" id="PF09296">
    <property type="entry name" value="NUDIX-like"/>
    <property type="match status" value="1"/>
</dbReference>
<dbReference type="EMBL" id="FQYO01000003">
    <property type="protein sequence ID" value="SHI77073.1"/>
    <property type="molecule type" value="Genomic_DNA"/>
</dbReference>
<evidence type="ECO:0000256" key="1">
    <source>
        <dbReference type="ARBA" id="ARBA00001946"/>
    </source>
</evidence>
<dbReference type="Proteomes" id="UP000184292">
    <property type="component" value="Unassembled WGS sequence"/>
</dbReference>
<dbReference type="InterPro" id="IPR015797">
    <property type="entry name" value="NUDIX_hydrolase-like_dom_sf"/>
</dbReference>
<dbReference type="Pfam" id="PF09297">
    <property type="entry name" value="Zn_ribbon_NUD"/>
    <property type="match status" value="1"/>
</dbReference>
<dbReference type="OrthoDB" id="9791656at2"/>